<evidence type="ECO:0000256" key="1">
    <source>
        <dbReference type="SAM" id="Phobius"/>
    </source>
</evidence>
<keyword evidence="1" id="KW-0472">Membrane</keyword>
<dbReference type="PANTHER" id="PTHR33726">
    <property type="entry name" value="TRANSMEMBRANE PROTEIN"/>
    <property type="match status" value="1"/>
</dbReference>
<accession>A0AAU9RDC8</accession>
<keyword evidence="3" id="KW-1185">Reference proteome</keyword>
<keyword evidence="1" id="KW-1133">Transmembrane helix</keyword>
<reference evidence="2 3" key="1">
    <citation type="submission" date="2022-03" db="EMBL/GenBank/DDBJ databases">
        <authorList>
            <person name="Nunn A."/>
            <person name="Chopra R."/>
            <person name="Nunn A."/>
            <person name="Contreras Garrido A."/>
        </authorList>
    </citation>
    <scope>NUCLEOTIDE SEQUENCE [LARGE SCALE GENOMIC DNA]</scope>
</reference>
<dbReference type="AlphaFoldDB" id="A0AAU9RDC8"/>
<dbReference type="Proteomes" id="UP000836841">
    <property type="component" value="Chromosome 1"/>
</dbReference>
<proteinExistence type="predicted"/>
<evidence type="ECO:0000313" key="3">
    <source>
        <dbReference type="Proteomes" id="UP000836841"/>
    </source>
</evidence>
<organism evidence="2 3">
    <name type="scientific">Thlaspi arvense</name>
    <name type="common">Field penny-cress</name>
    <dbReference type="NCBI Taxonomy" id="13288"/>
    <lineage>
        <taxon>Eukaryota</taxon>
        <taxon>Viridiplantae</taxon>
        <taxon>Streptophyta</taxon>
        <taxon>Embryophyta</taxon>
        <taxon>Tracheophyta</taxon>
        <taxon>Spermatophyta</taxon>
        <taxon>Magnoliopsida</taxon>
        <taxon>eudicotyledons</taxon>
        <taxon>Gunneridae</taxon>
        <taxon>Pentapetalae</taxon>
        <taxon>rosids</taxon>
        <taxon>malvids</taxon>
        <taxon>Brassicales</taxon>
        <taxon>Brassicaceae</taxon>
        <taxon>Thlaspideae</taxon>
        <taxon>Thlaspi</taxon>
    </lineage>
</organism>
<protein>
    <submittedName>
        <fullName evidence="2">Uncharacterized protein</fullName>
    </submittedName>
</protein>
<dbReference type="PANTHER" id="PTHR33726:SF8">
    <property type="entry name" value="TRANSMEMBRANE PROTEIN"/>
    <property type="match status" value="1"/>
</dbReference>
<name>A0AAU9RDC8_THLAR</name>
<feature type="transmembrane region" description="Helical" evidence="1">
    <location>
        <begin position="70"/>
        <end position="90"/>
    </location>
</feature>
<evidence type="ECO:0000313" key="2">
    <source>
        <dbReference type="EMBL" id="CAH2038751.1"/>
    </source>
</evidence>
<dbReference type="EMBL" id="OU466857">
    <property type="protein sequence ID" value="CAH2038751.1"/>
    <property type="molecule type" value="Genomic_DNA"/>
</dbReference>
<sequence>MGAMKKWASLKKKKQHQVEEQVTAKETQTWRRIRNLFSTSFSSSSSTSSFKWKPVEILQTEIVDGVVFKVMYVVEAVVVVSTLCFFYLCCGCHI</sequence>
<keyword evidence="1" id="KW-0812">Transmembrane</keyword>
<gene>
    <name evidence="2" type="ORF">TAV2_LOCUS52</name>
</gene>